<dbReference type="Gene3D" id="3.30.1310.10">
    <property type="entry name" value="Nucleoid-associated protein YbaB-like domain"/>
    <property type="match status" value="1"/>
</dbReference>
<evidence type="ECO:0000313" key="3">
    <source>
        <dbReference type="Proteomes" id="UP000199501"/>
    </source>
</evidence>
<protein>
    <submittedName>
        <fullName evidence="2">YbaB/EbfC DNA-binding family protein</fullName>
    </submittedName>
</protein>
<evidence type="ECO:0000313" key="2">
    <source>
        <dbReference type="EMBL" id="SDD38662.1"/>
    </source>
</evidence>
<dbReference type="InterPro" id="IPR004401">
    <property type="entry name" value="YbaB/EbfC"/>
</dbReference>
<dbReference type="OrthoDB" id="4762213at2"/>
<dbReference type="Proteomes" id="UP000199501">
    <property type="component" value="Unassembled WGS sequence"/>
</dbReference>
<dbReference type="GO" id="GO:0003677">
    <property type="term" value="F:DNA binding"/>
    <property type="evidence" value="ECO:0007669"/>
    <property type="project" value="UniProtKB-KW"/>
</dbReference>
<dbReference type="Pfam" id="PF02575">
    <property type="entry name" value="YbaB_DNA_bd"/>
    <property type="match status" value="1"/>
</dbReference>
<reference evidence="3" key="1">
    <citation type="submission" date="2016-10" db="EMBL/GenBank/DDBJ databases">
        <authorList>
            <person name="Varghese N."/>
            <person name="Submissions S."/>
        </authorList>
    </citation>
    <scope>NUCLEOTIDE SEQUENCE [LARGE SCALE GENOMIC DNA]</scope>
    <source>
        <strain evidence="3">IBRC-M 10403</strain>
    </source>
</reference>
<accession>A0A1G6UB87</accession>
<dbReference type="RefSeq" id="WP_091453595.1">
    <property type="nucleotide sequence ID" value="NZ_FMZZ01000010.1"/>
</dbReference>
<keyword evidence="3" id="KW-1185">Reference proteome</keyword>
<organism evidence="2 3">
    <name type="scientific">Actinokineospora iranica</name>
    <dbReference type="NCBI Taxonomy" id="1271860"/>
    <lineage>
        <taxon>Bacteria</taxon>
        <taxon>Bacillati</taxon>
        <taxon>Actinomycetota</taxon>
        <taxon>Actinomycetes</taxon>
        <taxon>Pseudonocardiales</taxon>
        <taxon>Pseudonocardiaceae</taxon>
        <taxon>Actinokineospora</taxon>
    </lineage>
</organism>
<dbReference type="InterPro" id="IPR036894">
    <property type="entry name" value="YbaB-like_sf"/>
</dbReference>
<proteinExistence type="predicted"/>
<dbReference type="STRING" id="1271860.SAMN05216174_110197"/>
<gene>
    <name evidence="2" type="ORF">SAMN05216174_110197</name>
</gene>
<evidence type="ECO:0000256" key="1">
    <source>
        <dbReference type="SAM" id="MobiDB-lite"/>
    </source>
</evidence>
<name>A0A1G6UB87_9PSEU</name>
<sequence length="141" mass="14775">MSAEQWLADYQRELAGAADGAVRANARLRQVGGHAIAPRGEVEAWVGVSGALERLRLTAHARALEPDALAKLIVATAKAAQRSAAGQITEIMTDFVGPGAALDLVKAHLPGGVDTPPPGARRSAKSTVDEDVYFANPEVRE</sequence>
<dbReference type="AlphaFoldDB" id="A0A1G6UB87"/>
<dbReference type="EMBL" id="FMZZ01000010">
    <property type="protein sequence ID" value="SDD38662.1"/>
    <property type="molecule type" value="Genomic_DNA"/>
</dbReference>
<feature type="region of interest" description="Disordered" evidence="1">
    <location>
        <begin position="112"/>
        <end position="141"/>
    </location>
</feature>
<keyword evidence="2" id="KW-0238">DNA-binding</keyword>